<organism evidence="1 2">
    <name type="scientific">Nitrososphaeria virus YSH_1032793</name>
    <dbReference type="NCBI Taxonomy" id="3071320"/>
    <lineage>
        <taxon>Viruses</taxon>
        <taxon>Duplodnaviria</taxon>
        <taxon>Heunggongvirae</taxon>
        <taxon>Uroviricota</taxon>
        <taxon>Caudoviricetes</taxon>
        <taxon>Juravirales</taxon>
        <taxon>Yanlukaviridae</taxon>
        <taxon>Sweetvirus</taxon>
        <taxon>Sweetvirus yangshanense</taxon>
    </lineage>
</organism>
<keyword evidence="1" id="KW-0489">Methyltransferase</keyword>
<evidence type="ECO:0000313" key="1">
    <source>
        <dbReference type="EMBL" id="UVF62268.1"/>
    </source>
</evidence>
<proteinExistence type="predicted"/>
<dbReference type="GO" id="GO:0008168">
    <property type="term" value="F:methyltransferase activity"/>
    <property type="evidence" value="ECO:0007669"/>
    <property type="project" value="UniProtKB-KW"/>
</dbReference>
<dbReference type="GO" id="GO:0032259">
    <property type="term" value="P:methylation"/>
    <property type="evidence" value="ECO:0007669"/>
    <property type="project" value="UniProtKB-KW"/>
</dbReference>
<evidence type="ECO:0000313" key="2">
    <source>
        <dbReference type="Proteomes" id="UP001156951"/>
    </source>
</evidence>
<reference evidence="1 2" key="1">
    <citation type="submission" date="2022-05" db="EMBL/GenBank/DDBJ databases">
        <title>Diverse viruses of marine archaea discovered using metagenomics.</title>
        <authorList>
            <person name="Zhou Y."/>
        </authorList>
    </citation>
    <scope>NUCLEOTIDE SEQUENCE [LARGE SCALE GENOMIC DNA]</scope>
    <source>
        <strain evidence="1">YSH_1032793</strain>
    </source>
</reference>
<dbReference type="Proteomes" id="UP001156951">
    <property type="component" value="Segment"/>
</dbReference>
<accession>A0A976UAE3</accession>
<keyword evidence="2" id="KW-1185">Reference proteome</keyword>
<protein>
    <submittedName>
        <fullName evidence="1">S-adenosylmethionine-dependent methyltransferase</fullName>
    </submittedName>
</protein>
<keyword evidence="1" id="KW-0808">Transferase</keyword>
<sequence length="217" mass="24889">MTDFCQHGVMIPEECIQCHKDNSLLLNNDITEFTKTVYHYQNTEFNIIVDIFFCGSALKDSEGNKFSGAYPAGFMKRVKSAFKEVYPTNREDILHVCSGRLPSDEGMRLDIDPKYSPDYLNNAEDMKIRDESYFWVQSDTPYNDRASEKYYGKPLLNRAKCIREMARVCKVGGFVAILDQISPNSVPRNLKRIAIIGVTSVPNQDLRVFSVFQKIEK</sequence>
<dbReference type="EMBL" id="ON649698">
    <property type="protein sequence ID" value="UVF62268.1"/>
    <property type="molecule type" value="Genomic_DNA"/>
</dbReference>
<name>A0A976UAE3_9CAUD</name>